<dbReference type="WBParaSite" id="PDA_v2.g12254.t1">
    <property type="protein sequence ID" value="PDA_v2.g12254.t1"/>
    <property type="gene ID" value="PDA_v2.g12254"/>
</dbReference>
<dbReference type="AlphaFoldDB" id="A0A914P324"/>
<keyword evidence="1" id="KW-1185">Reference proteome</keyword>
<evidence type="ECO:0000313" key="2">
    <source>
        <dbReference type="WBParaSite" id="PDA_v2.g12254.t1"/>
    </source>
</evidence>
<protein>
    <submittedName>
        <fullName evidence="2">Uncharacterized protein</fullName>
    </submittedName>
</protein>
<dbReference type="Proteomes" id="UP000887578">
    <property type="component" value="Unplaced"/>
</dbReference>
<organism evidence="1 2">
    <name type="scientific">Panagrolaimus davidi</name>
    <dbReference type="NCBI Taxonomy" id="227884"/>
    <lineage>
        <taxon>Eukaryota</taxon>
        <taxon>Metazoa</taxon>
        <taxon>Ecdysozoa</taxon>
        <taxon>Nematoda</taxon>
        <taxon>Chromadorea</taxon>
        <taxon>Rhabditida</taxon>
        <taxon>Tylenchina</taxon>
        <taxon>Panagrolaimomorpha</taxon>
        <taxon>Panagrolaimoidea</taxon>
        <taxon>Panagrolaimidae</taxon>
        <taxon>Panagrolaimus</taxon>
    </lineage>
</organism>
<sequence length="103" mass="11773">MELSDSGILRATTTTRANHFFLGFTGGVSIILTDEKNNALWQSHWNNFGVNLHTTRVEDWTEQVPQKLLPQVKNFIIVHKHVKNDRTKDYIAGVDLAMLLLLK</sequence>
<accession>A0A914P324</accession>
<evidence type="ECO:0000313" key="1">
    <source>
        <dbReference type="Proteomes" id="UP000887578"/>
    </source>
</evidence>
<reference evidence="2" key="1">
    <citation type="submission" date="2022-11" db="UniProtKB">
        <authorList>
            <consortium name="WormBaseParasite"/>
        </authorList>
    </citation>
    <scope>IDENTIFICATION</scope>
</reference>
<proteinExistence type="predicted"/>
<name>A0A914P324_9BILA</name>